<evidence type="ECO:0000313" key="1">
    <source>
        <dbReference type="EMBL" id="EFN74122.1"/>
    </source>
</evidence>
<proteinExistence type="predicted"/>
<dbReference type="OrthoDB" id="7653744at2759"/>
<evidence type="ECO:0000313" key="2">
    <source>
        <dbReference type="Proteomes" id="UP000000311"/>
    </source>
</evidence>
<dbReference type="EMBL" id="GL435038">
    <property type="protein sequence ID" value="EFN74122.1"/>
    <property type="molecule type" value="Genomic_DNA"/>
</dbReference>
<gene>
    <name evidence="1" type="ORF">EAG_07930</name>
</gene>
<sequence length="325" mass="37580">MDIVHVHFVRRRVKHQEMCPSKLMAALRFLSATMNDTNDVMISIYDTLIHLRYPHITNAESKDLEKTILSGENRICLLSWLLTEKSSSINVHLEKLKDVALEDQLFEYYSQIGMCNNKNILLGKCSLKEQLPFLRLLLDFMREVHMKPLVNIIDIEKTFVDITKLCIDDINEIPSLSVKPKISYTESIKYFEENETDVSNNDCEDIKTILAEDSHVETDDKSINDEQNALFEKETEKFIEAFQTISSWPVQTGNLNKDISDSICSDIKSICSDFDTLKKILRAKDEICNMKNLPMLPKTATPFNKIIEDILVHNEELENWNLTNN</sequence>
<dbReference type="OMA" id="YPHITNA"/>
<dbReference type="STRING" id="104421.E1ZXE5"/>
<name>E1ZXE5_CAMFO</name>
<organism evidence="2">
    <name type="scientific">Camponotus floridanus</name>
    <name type="common">Florida carpenter ant</name>
    <dbReference type="NCBI Taxonomy" id="104421"/>
    <lineage>
        <taxon>Eukaryota</taxon>
        <taxon>Metazoa</taxon>
        <taxon>Ecdysozoa</taxon>
        <taxon>Arthropoda</taxon>
        <taxon>Hexapoda</taxon>
        <taxon>Insecta</taxon>
        <taxon>Pterygota</taxon>
        <taxon>Neoptera</taxon>
        <taxon>Endopterygota</taxon>
        <taxon>Hymenoptera</taxon>
        <taxon>Apocrita</taxon>
        <taxon>Aculeata</taxon>
        <taxon>Formicoidea</taxon>
        <taxon>Formicidae</taxon>
        <taxon>Formicinae</taxon>
        <taxon>Camponotus</taxon>
    </lineage>
</organism>
<dbReference type="InParanoid" id="E1ZXE5"/>
<reference evidence="1 2" key="1">
    <citation type="journal article" date="2010" name="Science">
        <title>Genomic comparison of the ants Camponotus floridanus and Harpegnathos saltator.</title>
        <authorList>
            <person name="Bonasio R."/>
            <person name="Zhang G."/>
            <person name="Ye C."/>
            <person name="Mutti N.S."/>
            <person name="Fang X."/>
            <person name="Qin N."/>
            <person name="Donahue G."/>
            <person name="Yang P."/>
            <person name="Li Q."/>
            <person name="Li C."/>
            <person name="Zhang P."/>
            <person name="Huang Z."/>
            <person name="Berger S.L."/>
            <person name="Reinberg D."/>
            <person name="Wang J."/>
            <person name="Liebig J."/>
        </authorList>
    </citation>
    <scope>NUCLEOTIDE SEQUENCE [LARGE SCALE GENOMIC DNA]</scope>
    <source>
        <strain evidence="2">C129</strain>
    </source>
</reference>
<dbReference type="Proteomes" id="UP000000311">
    <property type="component" value="Unassembled WGS sequence"/>
</dbReference>
<accession>E1ZXE5</accession>
<dbReference type="AlphaFoldDB" id="E1ZXE5"/>
<dbReference type="KEGG" id="cfo:105253583"/>
<keyword evidence="2" id="KW-1185">Reference proteome</keyword>
<protein>
    <submittedName>
        <fullName evidence="1">Uncharacterized protein</fullName>
    </submittedName>
</protein>